<dbReference type="AlphaFoldDB" id="A0A3R9DTA2"/>
<dbReference type="OrthoDB" id="3392321at2"/>
<sequence>MTFDVVALCRREPGPEAVVAALLTAGERSFVDFDADRRLIGVRHADGRALLTVEGARLVDVPGEVGRLLGLDVPPPVWWVEGRAPDEDAEAEAVARTFAGALAVATGGRAWSSR</sequence>
<keyword evidence="2" id="KW-1185">Reference proteome</keyword>
<evidence type="ECO:0000313" key="2">
    <source>
        <dbReference type="Proteomes" id="UP000267081"/>
    </source>
</evidence>
<organism evidence="1 2">
    <name type="scientific">Amycolatopsis eburnea</name>
    <dbReference type="NCBI Taxonomy" id="2267691"/>
    <lineage>
        <taxon>Bacteria</taxon>
        <taxon>Bacillati</taxon>
        <taxon>Actinomycetota</taxon>
        <taxon>Actinomycetes</taxon>
        <taxon>Pseudonocardiales</taxon>
        <taxon>Pseudonocardiaceae</taxon>
        <taxon>Amycolatopsis</taxon>
    </lineage>
</organism>
<evidence type="ECO:0000313" key="1">
    <source>
        <dbReference type="EMBL" id="RSD11952.1"/>
    </source>
</evidence>
<protein>
    <submittedName>
        <fullName evidence="1">Uncharacterized protein</fullName>
    </submittedName>
</protein>
<comment type="caution">
    <text evidence="1">The sequence shown here is derived from an EMBL/GenBank/DDBJ whole genome shotgun (WGS) entry which is preliminary data.</text>
</comment>
<dbReference type="Proteomes" id="UP000267081">
    <property type="component" value="Unassembled WGS sequence"/>
</dbReference>
<dbReference type="RefSeq" id="WP_125314177.1">
    <property type="nucleotide sequence ID" value="NZ_RSEC01000059.1"/>
</dbReference>
<accession>A0A3R9DTA2</accession>
<proteinExistence type="predicted"/>
<reference evidence="1 2" key="1">
    <citation type="submission" date="2018-12" db="EMBL/GenBank/DDBJ databases">
        <title>Amycolatopsis eburnea sp. nov. actinomycete associate with arbuscular mycorrhiza fungal spore.</title>
        <authorList>
            <person name="Lumyong S."/>
            <person name="Chaiya L."/>
        </authorList>
    </citation>
    <scope>NUCLEOTIDE SEQUENCE [LARGE SCALE GENOMIC DNA]</scope>
    <source>
        <strain evidence="1 2">GLM-1</strain>
    </source>
</reference>
<name>A0A3R9DTA2_9PSEU</name>
<gene>
    <name evidence="1" type="ORF">EIY87_35020</name>
</gene>
<dbReference type="EMBL" id="RSEC01000059">
    <property type="protein sequence ID" value="RSD11952.1"/>
    <property type="molecule type" value="Genomic_DNA"/>
</dbReference>